<comment type="caution">
    <text evidence="1">The sequence shown here is derived from an EMBL/GenBank/DDBJ whole genome shotgun (WGS) entry which is preliminary data.</text>
</comment>
<reference evidence="1 2" key="2">
    <citation type="journal article" date="2019" name="G3 (Bethesda)">
        <title>Hybrid Assembly of the Genome of the Entomopathogenic Nematode Steinernema carpocapsae Identifies the X-Chromosome.</title>
        <authorList>
            <person name="Serra L."/>
            <person name="Macchietto M."/>
            <person name="Macias-Munoz A."/>
            <person name="McGill C.J."/>
            <person name="Rodriguez I.M."/>
            <person name="Rodriguez B."/>
            <person name="Murad R."/>
            <person name="Mortazavi A."/>
        </authorList>
    </citation>
    <scope>NUCLEOTIDE SEQUENCE [LARGE SCALE GENOMIC DNA]</scope>
    <source>
        <strain evidence="1 2">ALL</strain>
    </source>
</reference>
<proteinExistence type="predicted"/>
<sequence length="93" mass="10895">MTRGTPQRDDVFHEKIVREQQNQIPPIKQHYLWWSCHEHPECREDYGGAAKGDERHSEIPHRPCVTKFLDASCLIERTRVTVAAQFAFVRVLP</sequence>
<accession>A0A4U5PGD7</accession>
<name>A0A4U5PGD7_STECR</name>
<organism evidence="1 2">
    <name type="scientific">Steinernema carpocapsae</name>
    <name type="common">Entomopathogenic nematode</name>
    <dbReference type="NCBI Taxonomy" id="34508"/>
    <lineage>
        <taxon>Eukaryota</taxon>
        <taxon>Metazoa</taxon>
        <taxon>Ecdysozoa</taxon>
        <taxon>Nematoda</taxon>
        <taxon>Chromadorea</taxon>
        <taxon>Rhabditida</taxon>
        <taxon>Tylenchina</taxon>
        <taxon>Panagrolaimomorpha</taxon>
        <taxon>Strongyloidoidea</taxon>
        <taxon>Steinernematidae</taxon>
        <taxon>Steinernema</taxon>
    </lineage>
</organism>
<dbReference type="Proteomes" id="UP000298663">
    <property type="component" value="Unassembled WGS sequence"/>
</dbReference>
<keyword evidence="2" id="KW-1185">Reference proteome</keyword>
<dbReference type="AlphaFoldDB" id="A0A4U5PGD7"/>
<evidence type="ECO:0000313" key="2">
    <source>
        <dbReference type="Proteomes" id="UP000298663"/>
    </source>
</evidence>
<evidence type="ECO:0000313" key="1">
    <source>
        <dbReference type="EMBL" id="TKR95568.1"/>
    </source>
</evidence>
<protein>
    <submittedName>
        <fullName evidence="1">Uncharacterized protein</fullName>
    </submittedName>
</protein>
<reference evidence="1 2" key="1">
    <citation type="journal article" date="2015" name="Genome Biol.">
        <title>Comparative genomics of Steinernema reveals deeply conserved gene regulatory networks.</title>
        <authorList>
            <person name="Dillman A.R."/>
            <person name="Macchietto M."/>
            <person name="Porter C.F."/>
            <person name="Rogers A."/>
            <person name="Williams B."/>
            <person name="Antoshechkin I."/>
            <person name="Lee M.M."/>
            <person name="Goodwin Z."/>
            <person name="Lu X."/>
            <person name="Lewis E.E."/>
            <person name="Goodrich-Blair H."/>
            <person name="Stock S.P."/>
            <person name="Adams B.J."/>
            <person name="Sternberg P.W."/>
            <person name="Mortazavi A."/>
        </authorList>
    </citation>
    <scope>NUCLEOTIDE SEQUENCE [LARGE SCALE GENOMIC DNA]</scope>
    <source>
        <strain evidence="1 2">ALL</strain>
    </source>
</reference>
<gene>
    <name evidence="1" type="ORF">L596_009718</name>
</gene>
<dbReference type="EMBL" id="AZBU02000002">
    <property type="protein sequence ID" value="TKR95568.1"/>
    <property type="molecule type" value="Genomic_DNA"/>
</dbReference>